<dbReference type="Proteomes" id="UP001163846">
    <property type="component" value="Unassembled WGS sequence"/>
</dbReference>
<feature type="chain" id="PRO_5041423293" evidence="1">
    <location>
        <begin position="20"/>
        <end position="100"/>
    </location>
</feature>
<dbReference type="EMBL" id="MU806024">
    <property type="protein sequence ID" value="KAJ3841884.1"/>
    <property type="molecule type" value="Genomic_DNA"/>
</dbReference>
<comment type="caution">
    <text evidence="2">The sequence shown here is derived from an EMBL/GenBank/DDBJ whole genome shotgun (WGS) entry which is preliminary data.</text>
</comment>
<sequence length="100" mass="10443">MYFLTLKALALASISVVSASLLMERQVCGNPPTCGMDRPCCTGFSCLNIIDDIGECLPCLQAGDTCTVISGFPDPCQGCPDLDLTCSAIFPEVGTCQPSS</sequence>
<proteinExistence type="predicted"/>
<feature type="signal peptide" evidence="1">
    <location>
        <begin position="1"/>
        <end position="19"/>
    </location>
</feature>
<keyword evidence="1" id="KW-0732">Signal</keyword>
<protein>
    <submittedName>
        <fullName evidence="2">Uncharacterized protein</fullName>
    </submittedName>
</protein>
<name>A0AA38PFC1_9AGAR</name>
<organism evidence="2 3">
    <name type="scientific">Lentinula raphanica</name>
    <dbReference type="NCBI Taxonomy" id="153919"/>
    <lineage>
        <taxon>Eukaryota</taxon>
        <taxon>Fungi</taxon>
        <taxon>Dikarya</taxon>
        <taxon>Basidiomycota</taxon>
        <taxon>Agaricomycotina</taxon>
        <taxon>Agaricomycetes</taxon>
        <taxon>Agaricomycetidae</taxon>
        <taxon>Agaricales</taxon>
        <taxon>Marasmiineae</taxon>
        <taxon>Omphalotaceae</taxon>
        <taxon>Lentinula</taxon>
    </lineage>
</organism>
<accession>A0AA38PFC1</accession>
<evidence type="ECO:0000256" key="1">
    <source>
        <dbReference type="SAM" id="SignalP"/>
    </source>
</evidence>
<evidence type="ECO:0000313" key="3">
    <source>
        <dbReference type="Proteomes" id="UP001163846"/>
    </source>
</evidence>
<evidence type="ECO:0000313" key="2">
    <source>
        <dbReference type="EMBL" id="KAJ3841884.1"/>
    </source>
</evidence>
<dbReference type="AlphaFoldDB" id="A0AA38PFC1"/>
<gene>
    <name evidence="2" type="ORF">F5878DRAFT_609161</name>
</gene>
<keyword evidence="3" id="KW-1185">Reference proteome</keyword>
<reference evidence="2" key="1">
    <citation type="submission" date="2022-08" db="EMBL/GenBank/DDBJ databases">
        <authorList>
            <consortium name="DOE Joint Genome Institute"/>
            <person name="Min B."/>
            <person name="Riley R."/>
            <person name="Sierra-Patev S."/>
            <person name="Naranjo-Ortiz M."/>
            <person name="Looney B."/>
            <person name="Konkel Z."/>
            <person name="Slot J.C."/>
            <person name="Sakamoto Y."/>
            <person name="Steenwyk J.L."/>
            <person name="Rokas A."/>
            <person name="Carro J."/>
            <person name="Camarero S."/>
            <person name="Ferreira P."/>
            <person name="Molpeceres G."/>
            <person name="Ruiz-Duenas F.J."/>
            <person name="Serrano A."/>
            <person name="Henrissat B."/>
            <person name="Drula E."/>
            <person name="Hughes K.W."/>
            <person name="Mata J.L."/>
            <person name="Ishikawa N.K."/>
            <person name="Vargas-Isla R."/>
            <person name="Ushijima S."/>
            <person name="Smith C.A."/>
            <person name="Ahrendt S."/>
            <person name="Andreopoulos W."/>
            <person name="He G."/>
            <person name="Labutti K."/>
            <person name="Lipzen A."/>
            <person name="Ng V."/>
            <person name="Sandor L."/>
            <person name="Barry K."/>
            <person name="Martinez A.T."/>
            <person name="Xiao Y."/>
            <person name="Gibbons J.G."/>
            <person name="Terashima K."/>
            <person name="Hibbett D.S."/>
            <person name="Grigoriev I.V."/>
        </authorList>
    </citation>
    <scope>NUCLEOTIDE SEQUENCE</scope>
    <source>
        <strain evidence="2">TFB9207</strain>
    </source>
</reference>